<accession>A0AAN8CW92</accession>
<evidence type="ECO:0000313" key="2">
    <source>
        <dbReference type="Proteomes" id="UP001331515"/>
    </source>
</evidence>
<comment type="caution">
    <text evidence="1">The sequence shown here is derived from an EMBL/GenBank/DDBJ whole genome shotgun (WGS) entry which is preliminary data.</text>
</comment>
<sequence>MLTPARRHISPLLERRETLKDSHHRFIPGCFHKLCATPSPRWAWSPARHNVVSFLTEAPEAFSPRNAHTQRFVSAPPRHTSNTQSGPWWAACVVFLSSVSEAYNKHGDGIYPNTALSL</sequence>
<evidence type="ECO:0000313" key="1">
    <source>
        <dbReference type="EMBL" id="KAK5911652.1"/>
    </source>
</evidence>
<gene>
    <name evidence="1" type="ORF">CgunFtcFv8_005807</name>
</gene>
<dbReference type="AlphaFoldDB" id="A0AAN8CW92"/>
<protein>
    <submittedName>
        <fullName evidence="1">Uncharacterized protein</fullName>
    </submittedName>
</protein>
<organism evidence="1 2">
    <name type="scientific">Champsocephalus gunnari</name>
    <name type="common">Mackerel icefish</name>
    <dbReference type="NCBI Taxonomy" id="52237"/>
    <lineage>
        <taxon>Eukaryota</taxon>
        <taxon>Metazoa</taxon>
        <taxon>Chordata</taxon>
        <taxon>Craniata</taxon>
        <taxon>Vertebrata</taxon>
        <taxon>Euteleostomi</taxon>
        <taxon>Actinopterygii</taxon>
        <taxon>Neopterygii</taxon>
        <taxon>Teleostei</taxon>
        <taxon>Neoteleostei</taxon>
        <taxon>Acanthomorphata</taxon>
        <taxon>Eupercaria</taxon>
        <taxon>Perciformes</taxon>
        <taxon>Notothenioidei</taxon>
        <taxon>Channichthyidae</taxon>
        <taxon>Champsocephalus</taxon>
    </lineage>
</organism>
<reference evidence="1 2" key="1">
    <citation type="journal article" date="2023" name="Mol. Biol. Evol.">
        <title>Genomics of Secondarily Temperate Adaptation in the Only Non-Antarctic Icefish.</title>
        <authorList>
            <person name="Rivera-Colon A.G."/>
            <person name="Rayamajhi N."/>
            <person name="Minhas B.F."/>
            <person name="Madrigal G."/>
            <person name="Bilyk K.T."/>
            <person name="Yoon V."/>
            <person name="Hune M."/>
            <person name="Gregory S."/>
            <person name="Cheng C.H.C."/>
            <person name="Catchen J.M."/>
        </authorList>
    </citation>
    <scope>NUCLEOTIDE SEQUENCE [LARGE SCALE GENOMIC DNA]</scope>
    <source>
        <tissue evidence="1">White muscle</tissue>
    </source>
</reference>
<proteinExistence type="predicted"/>
<dbReference type="Proteomes" id="UP001331515">
    <property type="component" value="Unassembled WGS sequence"/>
</dbReference>
<name>A0AAN8CW92_CHAGU</name>
<dbReference type="EMBL" id="JAURVH010001528">
    <property type="protein sequence ID" value="KAK5911652.1"/>
    <property type="molecule type" value="Genomic_DNA"/>
</dbReference>
<keyword evidence="2" id="KW-1185">Reference proteome</keyword>